<reference evidence="3" key="1">
    <citation type="journal article" date="2023" name="Plant Biotechnol. J.">
        <title>Chromosome-level wild Hevea brasiliensis genome provides new tools for genomic-assisted breeding and valuable loci to elevate rubber yield.</title>
        <authorList>
            <person name="Cheng H."/>
            <person name="Song X."/>
            <person name="Hu Y."/>
            <person name="Wu T."/>
            <person name="Yang Q."/>
            <person name="An Z."/>
            <person name="Feng S."/>
            <person name="Deng Z."/>
            <person name="Wu W."/>
            <person name="Zeng X."/>
            <person name="Tu M."/>
            <person name="Wang X."/>
            <person name="Huang H."/>
        </authorList>
    </citation>
    <scope>NUCLEOTIDE SEQUENCE</scope>
    <source>
        <strain evidence="3">MT/VB/25A 57/8</strain>
    </source>
</reference>
<organism evidence="3 4">
    <name type="scientific">Hevea brasiliensis</name>
    <name type="common">Para rubber tree</name>
    <name type="synonym">Siphonia brasiliensis</name>
    <dbReference type="NCBI Taxonomy" id="3981"/>
    <lineage>
        <taxon>Eukaryota</taxon>
        <taxon>Viridiplantae</taxon>
        <taxon>Streptophyta</taxon>
        <taxon>Embryophyta</taxon>
        <taxon>Tracheophyta</taxon>
        <taxon>Spermatophyta</taxon>
        <taxon>Magnoliopsida</taxon>
        <taxon>eudicotyledons</taxon>
        <taxon>Gunneridae</taxon>
        <taxon>Pentapetalae</taxon>
        <taxon>rosids</taxon>
        <taxon>fabids</taxon>
        <taxon>Malpighiales</taxon>
        <taxon>Euphorbiaceae</taxon>
        <taxon>Crotonoideae</taxon>
        <taxon>Micrandreae</taxon>
        <taxon>Hevea</taxon>
    </lineage>
</organism>
<keyword evidence="1" id="KW-0175">Coiled coil</keyword>
<evidence type="ECO:0000256" key="2">
    <source>
        <dbReference type="SAM" id="MobiDB-lite"/>
    </source>
</evidence>
<dbReference type="SUPFAM" id="SSF50978">
    <property type="entry name" value="WD40 repeat-like"/>
    <property type="match status" value="1"/>
</dbReference>
<feature type="region of interest" description="Disordered" evidence="2">
    <location>
        <begin position="1"/>
        <end position="52"/>
    </location>
</feature>
<dbReference type="Gene3D" id="2.130.10.10">
    <property type="entry name" value="YVTN repeat-like/Quinoprotein amine dehydrogenase"/>
    <property type="match status" value="2"/>
</dbReference>
<feature type="region of interest" description="Disordered" evidence="2">
    <location>
        <begin position="169"/>
        <end position="217"/>
    </location>
</feature>
<sequence>MSAPHPILKKPKLEQNYGDGDDHRLVGKPKSMTEEENGGEEGGQEGASGEEQEEALVALIEHRAHEVEHLRTRVNYYTSQLQQAEKRLSETEVRLARLRGQSIAAPSKASIGNRNKSAKMEFRSTSPIHAIESASRNQPQLRTELLIPAANPKISQHIKLAGSSMKFSVGSGAQSSASTHTNTLSKLKAEKSCRSSPDAQVNEVQDRETKRKLEEKEHQELIPLIRSSSSPCTIRCHTSNHISSQHKRKLRSLVLCPVNDQLFVTSALDGVVNLWQVQSRGSGASLLSSTDCMSPKHRRWPEDMAWHPLGNSLFCTYNADGGDSQISILNLNKTEGRARVTYLEDKPHFKGIINSIIFMPWKNACFATGGSDHAVILWNEKETENLWKPKQLHRNLHSSAVMGVAGLQQRHIILSVGADKKIIGFDVQVGRADFRHQLDNKCMSVLPNPCDFNLFMVQTGTPEKQLRLFDIRLRQTELHSFGFKQESSDSQSALINQAWSPDGLYLTSGSVDPVIHIFDVRYNSHKPSQSIRAHQKRVFKAVWHYSHPLLISISSDLHIGLHKIE</sequence>
<evidence type="ECO:0000313" key="4">
    <source>
        <dbReference type="Proteomes" id="UP001174677"/>
    </source>
</evidence>
<dbReference type="InterPro" id="IPR036322">
    <property type="entry name" value="WD40_repeat_dom_sf"/>
</dbReference>
<dbReference type="InterPro" id="IPR015943">
    <property type="entry name" value="WD40/YVTN_repeat-like_dom_sf"/>
</dbReference>
<dbReference type="PANTHER" id="PTHR47232">
    <property type="entry name" value="TRANSDUCIN FAMILY PROTEIN / WD-40 REPEAT FAMILY PROTEIN"/>
    <property type="match status" value="1"/>
</dbReference>
<feature type="compositionally biased region" description="Acidic residues" evidence="2">
    <location>
        <begin position="34"/>
        <end position="52"/>
    </location>
</feature>
<feature type="compositionally biased region" description="Basic and acidic residues" evidence="2">
    <location>
        <begin position="204"/>
        <end position="217"/>
    </location>
</feature>
<dbReference type="EMBL" id="JARPOI010000013">
    <property type="protein sequence ID" value="KAJ9163963.1"/>
    <property type="molecule type" value="Genomic_DNA"/>
</dbReference>
<keyword evidence="4" id="KW-1185">Reference proteome</keyword>
<dbReference type="Pfam" id="PF00400">
    <property type="entry name" value="WD40"/>
    <property type="match status" value="1"/>
</dbReference>
<evidence type="ECO:0000256" key="1">
    <source>
        <dbReference type="SAM" id="Coils"/>
    </source>
</evidence>
<feature type="compositionally biased region" description="Polar residues" evidence="2">
    <location>
        <begin position="194"/>
        <end position="203"/>
    </location>
</feature>
<accession>A0ABQ9LF74</accession>
<feature type="compositionally biased region" description="Polar residues" evidence="2">
    <location>
        <begin position="171"/>
        <end position="185"/>
    </location>
</feature>
<dbReference type="SMART" id="SM00320">
    <property type="entry name" value="WD40"/>
    <property type="match status" value="5"/>
</dbReference>
<evidence type="ECO:0000313" key="3">
    <source>
        <dbReference type="EMBL" id="KAJ9163963.1"/>
    </source>
</evidence>
<dbReference type="PANTHER" id="PTHR47232:SF1">
    <property type="entry name" value="TRANSDUCIN FAMILY PROTEIN _ WD-40 REPEAT FAMILY PROTEIN"/>
    <property type="match status" value="1"/>
</dbReference>
<name>A0ABQ9LF74_HEVBR</name>
<protein>
    <recommendedName>
        <fullName evidence="5">Anaphase-promoting complex subunit 4 WD40 domain-containing protein</fullName>
    </recommendedName>
</protein>
<evidence type="ECO:0008006" key="5">
    <source>
        <dbReference type="Google" id="ProtNLM"/>
    </source>
</evidence>
<dbReference type="InterPro" id="IPR001680">
    <property type="entry name" value="WD40_rpt"/>
</dbReference>
<feature type="coiled-coil region" evidence="1">
    <location>
        <begin position="67"/>
        <end position="101"/>
    </location>
</feature>
<comment type="caution">
    <text evidence="3">The sequence shown here is derived from an EMBL/GenBank/DDBJ whole genome shotgun (WGS) entry which is preliminary data.</text>
</comment>
<gene>
    <name evidence="3" type="ORF">P3X46_023582</name>
</gene>
<proteinExistence type="predicted"/>
<dbReference type="Proteomes" id="UP001174677">
    <property type="component" value="Chromosome 13"/>
</dbReference>